<dbReference type="InterPro" id="IPR022476">
    <property type="entry name" value="Spore_YabP/YqfC"/>
</dbReference>
<dbReference type="EMBL" id="JBHSMH010000001">
    <property type="protein sequence ID" value="MFC5467105.1"/>
    <property type="molecule type" value="Genomic_DNA"/>
</dbReference>
<evidence type="ECO:0000313" key="1">
    <source>
        <dbReference type="EMBL" id="MFC5467105.1"/>
    </source>
</evidence>
<reference evidence="2" key="1">
    <citation type="journal article" date="2019" name="Int. J. Syst. Evol. Microbiol.">
        <title>The Global Catalogue of Microorganisms (GCM) 10K type strain sequencing project: providing services to taxonomists for standard genome sequencing and annotation.</title>
        <authorList>
            <consortium name="The Broad Institute Genomics Platform"/>
            <consortium name="The Broad Institute Genome Sequencing Center for Infectious Disease"/>
            <person name="Wu L."/>
            <person name="Ma J."/>
        </authorList>
    </citation>
    <scope>NUCLEOTIDE SEQUENCE [LARGE SCALE GENOMIC DNA]</scope>
    <source>
        <strain evidence="2">CCUG 57113</strain>
    </source>
</reference>
<comment type="caution">
    <text evidence="1">The sequence shown here is derived from an EMBL/GenBank/DDBJ whole genome shotgun (WGS) entry which is preliminary data.</text>
</comment>
<accession>A0ABW0LMI6</accession>
<name>A0ABW0LMI6_9BACL</name>
<dbReference type="RefSeq" id="WP_209747468.1">
    <property type="nucleotide sequence ID" value="NZ_JBHSMH010000001.1"/>
</dbReference>
<keyword evidence="2" id="KW-1185">Reference proteome</keyword>
<sequence length="100" mass="11145">MMRVSRKLRKWTATILDLPQDVVLDLPRITMIGGLQVTVENHRGILHFSPDNLRLAMDNGEMEVTGQNLIIRNIGAEEVFVEGNILGVQLLVKGKNKTPG</sequence>
<gene>
    <name evidence="1" type="primary">yqfC</name>
    <name evidence="1" type="ORF">ACFPPD_00110</name>
</gene>
<evidence type="ECO:0000313" key="2">
    <source>
        <dbReference type="Proteomes" id="UP001596105"/>
    </source>
</evidence>
<dbReference type="Proteomes" id="UP001596105">
    <property type="component" value="Unassembled WGS sequence"/>
</dbReference>
<organism evidence="1 2">
    <name type="scientific">Cohnella suwonensis</name>
    <dbReference type="NCBI Taxonomy" id="696072"/>
    <lineage>
        <taxon>Bacteria</taxon>
        <taxon>Bacillati</taxon>
        <taxon>Bacillota</taxon>
        <taxon>Bacilli</taxon>
        <taxon>Bacillales</taxon>
        <taxon>Paenibacillaceae</taxon>
        <taxon>Cohnella</taxon>
    </lineage>
</organism>
<dbReference type="InterPro" id="IPR022477">
    <property type="entry name" value="Spore_YqfC"/>
</dbReference>
<dbReference type="Pfam" id="PF07873">
    <property type="entry name" value="YabP"/>
    <property type="match status" value="1"/>
</dbReference>
<protein>
    <submittedName>
        <fullName evidence="1">Sporulation protein YqfC</fullName>
    </submittedName>
</protein>
<dbReference type="NCBIfam" id="TIGR02856">
    <property type="entry name" value="spore_yqfC"/>
    <property type="match status" value="1"/>
</dbReference>
<proteinExistence type="predicted"/>